<dbReference type="CDD" id="cd08878">
    <property type="entry name" value="RHO_alpha_C_DMO-like"/>
    <property type="match status" value="1"/>
</dbReference>
<dbReference type="EMBL" id="CP035503">
    <property type="protein sequence ID" value="QDL35895.1"/>
    <property type="molecule type" value="Genomic_DNA"/>
</dbReference>
<gene>
    <name evidence="7" type="ORF">EUB48_00280</name>
</gene>
<dbReference type="KEGG" id="rhf:EUB48_00280"/>
<accession>A0A515D654</accession>
<keyword evidence="2" id="KW-0479">Metal-binding</keyword>
<name>A0A515D654_9BURK</name>
<dbReference type="Proteomes" id="UP000316798">
    <property type="component" value="Chromosome"/>
</dbReference>
<sequence>MQTDTSEVFLKNCWYMAAWAHELVDHKLLGRTYLNEPVLIFRGQSGQVVAMEDRCCHRGAALSHGRMEGDCIRCMYHGLKFDPTGKCVEIPGQERIPPDMAVKTYPVVADGAMIWIWMGDPSLADRSKIPQLWYMHDPKWRGIPGYLHYDANYLLIADNLCDITHMAWVHTNTLCGSEAYAFESSEGGSFERLDNGFRHTRWDMNRKPPPFVIKVSNDKPVDRWNAVEMLVPGIFSMESGFAPQGQGAEKGNKEGAVVFQDCQFMTPETHRTTHFFFDYLGSHDSANNDVTLSLYNSLMEGFDEDKGIIEHQQVVLDADPNFKLRAIARDKGLAHFRWVLEQRIKEEQAAAAPRPRAAVAAV</sequence>
<dbReference type="PROSITE" id="PS51296">
    <property type="entry name" value="RIESKE"/>
    <property type="match status" value="1"/>
</dbReference>
<evidence type="ECO:0000256" key="4">
    <source>
        <dbReference type="ARBA" id="ARBA00023004"/>
    </source>
</evidence>
<keyword evidence="7" id="KW-0223">Dioxygenase</keyword>
<dbReference type="SUPFAM" id="SSF55961">
    <property type="entry name" value="Bet v1-like"/>
    <property type="match status" value="1"/>
</dbReference>
<proteinExistence type="predicted"/>
<dbReference type="OrthoDB" id="9790995at2"/>
<evidence type="ECO:0000313" key="7">
    <source>
        <dbReference type="EMBL" id="QDL35895.1"/>
    </source>
</evidence>
<keyword evidence="5" id="KW-0411">Iron-sulfur</keyword>
<protein>
    <submittedName>
        <fullName evidence="7">Aromatic ring-hydroxylating dioxygenase subunit alpha</fullName>
    </submittedName>
</protein>
<dbReference type="SUPFAM" id="SSF50022">
    <property type="entry name" value="ISP domain"/>
    <property type="match status" value="1"/>
</dbReference>
<dbReference type="GO" id="GO:0046872">
    <property type="term" value="F:metal ion binding"/>
    <property type="evidence" value="ECO:0007669"/>
    <property type="project" value="UniProtKB-KW"/>
</dbReference>
<dbReference type="InterPro" id="IPR017941">
    <property type="entry name" value="Rieske_2Fe-2S"/>
</dbReference>
<dbReference type="RefSeq" id="WP_142816995.1">
    <property type="nucleotide sequence ID" value="NZ_CP035503.1"/>
</dbReference>
<dbReference type="GO" id="GO:0051537">
    <property type="term" value="F:2 iron, 2 sulfur cluster binding"/>
    <property type="evidence" value="ECO:0007669"/>
    <property type="project" value="UniProtKB-KW"/>
</dbReference>
<evidence type="ECO:0000313" key="8">
    <source>
        <dbReference type="Proteomes" id="UP000316798"/>
    </source>
</evidence>
<dbReference type="InterPro" id="IPR036922">
    <property type="entry name" value="Rieske_2Fe-2S_sf"/>
</dbReference>
<reference evidence="7 8" key="1">
    <citation type="submission" date="2019-01" db="EMBL/GenBank/DDBJ databases">
        <title>Genomic insights into a novel species Rhodoferax sp.</title>
        <authorList>
            <person name="Jin L."/>
        </authorList>
    </citation>
    <scope>NUCLEOTIDE SEQUENCE [LARGE SCALE GENOMIC DNA]</scope>
    <source>
        <strain evidence="7 8">CHu59-6-5</strain>
    </source>
</reference>
<keyword evidence="8" id="KW-1185">Reference proteome</keyword>
<keyword evidence="1" id="KW-0001">2Fe-2S</keyword>
<dbReference type="AlphaFoldDB" id="A0A515D654"/>
<dbReference type="Pfam" id="PF00355">
    <property type="entry name" value="Rieske"/>
    <property type="match status" value="1"/>
</dbReference>
<dbReference type="Gene3D" id="3.90.380.10">
    <property type="entry name" value="Naphthalene 1,2-dioxygenase Alpha Subunit, Chain A, domain 1"/>
    <property type="match status" value="1"/>
</dbReference>
<dbReference type="PANTHER" id="PTHR21266:SF60">
    <property type="entry name" value="3-KETOSTEROID-9-ALPHA-MONOOXYGENASE, OXYGENASE COMPONENT"/>
    <property type="match status" value="1"/>
</dbReference>
<feature type="domain" description="Rieske" evidence="6">
    <location>
        <begin position="14"/>
        <end position="116"/>
    </location>
</feature>
<dbReference type="Gene3D" id="2.102.10.10">
    <property type="entry name" value="Rieske [2Fe-2S] iron-sulphur domain"/>
    <property type="match status" value="1"/>
</dbReference>
<evidence type="ECO:0000256" key="2">
    <source>
        <dbReference type="ARBA" id="ARBA00022723"/>
    </source>
</evidence>
<dbReference type="GO" id="GO:0051213">
    <property type="term" value="F:dioxygenase activity"/>
    <property type="evidence" value="ECO:0007669"/>
    <property type="project" value="UniProtKB-KW"/>
</dbReference>
<evidence type="ECO:0000256" key="1">
    <source>
        <dbReference type="ARBA" id="ARBA00022714"/>
    </source>
</evidence>
<dbReference type="InterPro" id="IPR044043">
    <property type="entry name" value="VanA_C_cat"/>
</dbReference>
<keyword evidence="4" id="KW-0408">Iron</keyword>
<organism evidence="7 8">
    <name type="scientific">Rhodoferax sediminis</name>
    <dbReference type="NCBI Taxonomy" id="2509614"/>
    <lineage>
        <taxon>Bacteria</taxon>
        <taxon>Pseudomonadati</taxon>
        <taxon>Pseudomonadota</taxon>
        <taxon>Betaproteobacteria</taxon>
        <taxon>Burkholderiales</taxon>
        <taxon>Comamonadaceae</taxon>
        <taxon>Rhodoferax</taxon>
    </lineage>
</organism>
<evidence type="ECO:0000256" key="3">
    <source>
        <dbReference type="ARBA" id="ARBA00023002"/>
    </source>
</evidence>
<evidence type="ECO:0000256" key="5">
    <source>
        <dbReference type="ARBA" id="ARBA00023014"/>
    </source>
</evidence>
<dbReference type="Pfam" id="PF19112">
    <property type="entry name" value="VanA_C"/>
    <property type="match status" value="1"/>
</dbReference>
<keyword evidence="3" id="KW-0560">Oxidoreductase</keyword>
<dbReference type="InterPro" id="IPR050584">
    <property type="entry name" value="Cholesterol_7-desaturase"/>
</dbReference>
<dbReference type="PANTHER" id="PTHR21266">
    <property type="entry name" value="IRON-SULFUR DOMAIN CONTAINING PROTEIN"/>
    <property type="match status" value="1"/>
</dbReference>
<evidence type="ECO:0000259" key="6">
    <source>
        <dbReference type="PROSITE" id="PS51296"/>
    </source>
</evidence>